<feature type="compositionally biased region" description="Basic and acidic residues" evidence="6">
    <location>
        <begin position="509"/>
        <end position="523"/>
    </location>
</feature>
<feature type="region of interest" description="Disordered" evidence="6">
    <location>
        <begin position="1757"/>
        <end position="1798"/>
    </location>
</feature>
<feature type="region of interest" description="Disordered" evidence="6">
    <location>
        <begin position="93"/>
        <end position="767"/>
    </location>
</feature>
<dbReference type="Proteomes" id="UP000824540">
    <property type="component" value="Unassembled WGS sequence"/>
</dbReference>
<feature type="compositionally biased region" description="Polar residues" evidence="6">
    <location>
        <begin position="1700"/>
        <end position="1712"/>
    </location>
</feature>
<dbReference type="GO" id="GO:0005516">
    <property type="term" value="F:calmodulin binding"/>
    <property type="evidence" value="ECO:0007669"/>
    <property type="project" value="UniProtKB-KW"/>
</dbReference>
<dbReference type="InterPro" id="IPR028540">
    <property type="entry name" value="AKAP12"/>
</dbReference>
<reference evidence="8" key="1">
    <citation type="thesis" date="2021" institute="BYU ScholarsArchive" country="Provo, UT, USA">
        <title>Applications of and Algorithms for Genome Assembly and Genomic Analyses with an Emphasis on Marine Teleosts.</title>
        <authorList>
            <person name="Pickett B.D."/>
        </authorList>
    </citation>
    <scope>NUCLEOTIDE SEQUENCE</scope>
    <source>
        <strain evidence="8">HI-2016</strain>
    </source>
</reference>
<comment type="subcellular location">
    <subcellularLocation>
        <location evidence="1">Membrane</location>
        <topology evidence="1">Lipid-anchor</topology>
    </subcellularLocation>
</comment>
<feature type="region of interest" description="Disordered" evidence="6">
    <location>
        <begin position="1"/>
        <end position="76"/>
    </location>
</feature>
<feature type="compositionally biased region" description="Low complexity" evidence="6">
    <location>
        <begin position="345"/>
        <end position="356"/>
    </location>
</feature>
<feature type="compositionally biased region" description="Basic and acidic residues" evidence="6">
    <location>
        <begin position="557"/>
        <end position="570"/>
    </location>
</feature>
<dbReference type="GO" id="GO:0010739">
    <property type="term" value="P:positive regulation of protein kinase A signaling"/>
    <property type="evidence" value="ECO:0007669"/>
    <property type="project" value="InterPro"/>
</dbReference>
<protein>
    <recommendedName>
        <fullName evidence="7">A kinase-anchoring proteins AKAP-5 and AKAP-12 calmodulin (CaM)-binding domain-containing protein</fullName>
    </recommendedName>
</protein>
<feature type="compositionally biased region" description="Low complexity" evidence="6">
    <location>
        <begin position="309"/>
        <end position="322"/>
    </location>
</feature>
<keyword evidence="5" id="KW-0449">Lipoprotein</keyword>
<feature type="region of interest" description="Disordered" evidence="6">
    <location>
        <begin position="781"/>
        <end position="809"/>
    </location>
</feature>
<keyword evidence="9" id="KW-1185">Reference proteome</keyword>
<name>A0A8T2P2K7_9TELE</name>
<feature type="compositionally biased region" description="Basic and acidic residues" evidence="6">
    <location>
        <begin position="224"/>
        <end position="237"/>
    </location>
</feature>
<feature type="compositionally biased region" description="Basic and acidic residues" evidence="6">
    <location>
        <begin position="718"/>
        <end position="747"/>
    </location>
</feature>
<feature type="compositionally biased region" description="Basic and acidic residues" evidence="6">
    <location>
        <begin position="1674"/>
        <end position="1683"/>
    </location>
</feature>
<evidence type="ECO:0000256" key="3">
    <source>
        <dbReference type="ARBA" id="ARBA00022860"/>
    </source>
</evidence>
<dbReference type="GO" id="GO:0016020">
    <property type="term" value="C:membrane"/>
    <property type="evidence" value="ECO:0007669"/>
    <property type="project" value="UniProtKB-SubCell"/>
</dbReference>
<dbReference type="InterPro" id="IPR001573">
    <property type="entry name" value="AKAP_WSK"/>
</dbReference>
<comment type="caution">
    <text evidence="8">The sequence shown here is derived from an EMBL/GenBank/DDBJ whole genome shotgun (WGS) entry which is preliminary data.</text>
</comment>
<dbReference type="Pfam" id="PF03832">
    <property type="entry name" value="WSK"/>
    <property type="match status" value="2"/>
</dbReference>
<evidence type="ECO:0000256" key="4">
    <source>
        <dbReference type="ARBA" id="ARBA00023136"/>
    </source>
</evidence>
<feature type="compositionally biased region" description="Basic and acidic residues" evidence="6">
    <location>
        <begin position="391"/>
        <end position="400"/>
    </location>
</feature>
<dbReference type="PANTHER" id="PTHR23209:SF4">
    <property type="entry name" value="A-KINASE ANCHOR PROTEIN 12"/>
    <property type="match status" value="1"/>
</dbReference>
<feature type="compositionally biased region" description="Polar residues" evidence="6">
    <location>
        <begin position="847"/>
        <end position="859"/>
    </location>
</feature>
<keyword evidence="3" id="KW-0112">Calmodulin-binding</keyword>
<organism evidence="8 9">
    <name type="scientific">Albula glossodonta</name>
    <name type="common">roundjaw bonefish</name>
    <dbReference type="NCBI Taxonomy" id="121402"/>
    <lineage>
        <taxon>Eukaryota</taxon>
        <taxon>Metazoa</taxon>
        <taxon>Chordata</taxon>
        <taxon>Craniata</taxon>
        <taxon>Vertebrata</taxon>
        <taxon>Euteleostomi</taxon>
        <taxon>Actinopterygii</taxon>
        <taxon>Neopterygii</taxon>
        <taxon>Teleostei</taxon>
        <taxon>Albuliformes</taxon>
        <taxon>Albulidae</taxon>
        <taxon>Albula</taxon>
    </lineage>
</organism>
<feature type="compositionally biased region" description="Low complexity" evidence="6">
    <location>
        <begin position="1627"/>
        <end position="1636"/>
    </location>
</feature>
<evidence type="ECO:0000313" key="9">
    <source>
        <dbReference type="Proteomes" id="UP000824540"/>
    </source>
</evidence>
<keyword evidence="4" id="KW-0472">Membrane</keyword>
<feature type="compositionally biased region" description="Low complexity" evidence="6">
    <location>
        <begin position="148"/>
        <end position="158"/>
    </location>
</feature>
<gene>
    <name evidence="8" type="ORF">JZ751_005215</name>
</gene>
<evidence type="ECO:0000256" key="6">
    <source>
        <dbReference type="SAM" id="MobiDB-lite"/>
    </source>
</evidence>
<proteinExistence type="predicted"/>
<feature type="region of interest" description="Disordered" evidence="6">
    <location>
        <begin position="828"/>
        <end position="869"/>
    </location>
</feature>
<feature type="compositionally biased region" description="Low complexity" evidence="6">
    <location>
        <begin position="600"/>
        <end position="615"/>
    </location>
</feature>
<feature type="compositionally biased region" description="Polar residues" evidence="6">
    <location>
        <begin position="442"/>
        <end position="455"/>
    </location>
</feature>
<feature type="compositionally biased region" description="Basic and acidic residues" evidence="6">
    <location>
        <begin position="1595"/>
        <end position="1620"/>
    </location>
</feature>
<accession>A0A8T2P2K7</accession>
<feature type="region of interest" description="Disordered" evidence="6">
    <location>
        <begin position="1595"/>
        <end position="1724"/>
    </location>
</feature>
<feature type="compositionally biased region" description="Polar residues" evidence="6">
    <location>
        <begin position="193"/>
        <end position="203"/>
    </location>
</feature>
<dbReference type="OrthoDB" id="8931760at2759"/>
<dbReference type="GO" id="GO:0005737">
    <property type="term" value="C:cytoplasm"/>
    <property type="evidence" value="ECO:0007669"/>
    <property type="project" value="TreeGrafter"/>
</dbReference>
<feature type="compositionally biased region" description="Polar residues" evidence="6">
    <location>
        <begin position="1766"/>
        <end position="1785"/>
    </location>
</feature>
<evidence type="ECO:0000313" key="8">
    <source>
        <dbReference type="EMBL" id="KAG9347643.1"/>
    </source>
</evidence>
<dbReference type="EMBL" id="JAFBMS010000013">
    <property type="protein sequence ID" value="KAG9347643.1"/>
    <property type="molecule type" value="Genomic_DNA"/>
</dbReference>
<evidence type="ECO:0000256" key="1">
    <source>
        <dbReference type="ARBA" id="ARBA00004635"/>
    </source>
</evidence>
<dbReference type="GO" id="GO:0051018">
    <property type="term" value="F:protein kinase A binding"/>
    <property type="evidence" value="ECO:0007669"/>
    <property type="project" value="InterPro"/>
</dbReference>
<feature type="domain" description="A kinase-anchoring proteins AKAP-5 and AKAP-12 calmodulin (CaM)-binding" evidence="7">
    <location>
        <begin position="614"/>
        <end position="634"/>
    </location>
</feature>
<dbReference type="PANTHER" id="PTHR23209">
    <property type="entry name" value="A-KINASE ANCHOR PROTEIN 12"/>
    <property type="match status" value="1"/>
</dbReference>
<dbReference type="GO" id="GO:0007165">
    <property type="term" value="P:signal transduction"/>
    <property type="evidence" value="ECO:0007669"/>
    <property type="project" value="TreeGrafter"/>
</dbReference>
<evidence type="ECO:0000259" key="7">
    <source>
        <dbReference type="PROSITE" id="PS51893"/>
    </source>
</evidence>
<feature type="compositionally biased region" description="Polar residues" evidence="6">
    <location>
        <begin position="7"/>
        <end position="22"/>
    </location>
</feature>
<feature type="compositionally biased region" description="Polar residues" evidence="6">
    <location>
        <begin position="639"/>
        <end position="650"/>
    </location>
</feature>
<feature type="compositionally biased region" description="Acidic residues" evidence="6">
    <location>
        <begin position="238"/>
        <end position="254"/>
    </location>
</feature>
<feature type="compositionally biased region" description="Basic and acidic residues" evidence="6">
    <location>
        <begin position="172"/>
        <end position="189"/>
    </location>
</feature>
<dbReference type="GO" id="GO:0090036">
    <property type="term" value="P:regulation of protein kinase C signaling"/>
    <property type="evidence" value="ECO:0007669"/>
    <property type="project" value="InterPro"/>
</dbReference>
<evidence type="ECO:0000256" key="5">
    <source>
        <dbReference type="ARBA" id="ARBA00023288"/>
    </source>
</evidence>
<dbReference type="PROSITE" id="PS51893">
    <property type="entry name" value="AKAP_CAM_BD"/>
    <property type="match status" value="2"/>
</dbReference>
<keyword evidence="2" id="KW-0597">Phosphoprotein</keyword>
<sequence>MRPVNFPATTLHPTPTDSVSVSQKEDGPETMETLQEEVAPQVNGEKEEKELPSADAVTSTEEEKSAEDSSGEANEVGFKKIFRFVGFKFTLKKDKNEKAEPVQLLTVKKEEGGEASGSEVAEDSKEEAATAEAQPVEEEKAAEESEPTEPAAEPAAEETPTEKVNGDATEQVQKEEEPSKEASPEREAEPVAESSTVQETQSPLRRFFTGGIFSNLRKRTSFKKPKEEEAPKEKAEDDIKETEETIESPAEEEVETSKEEVAPEPPQEESATPQEGEAEPTAEAVAPVTEEQKEDEVKVEDIPQEISEEATVAEPVEVTEAAQPTEDAKPEEEKVEEAAEGLAIPEEVPVTTAEPELLSSQEKAKVQGSPLKKLFTGSGLKKISSKKQKGKKEAEAKLTESGEQVAEQLLSSTESAEDQKEESSASSPEESGEHVIGKTTPAEASQETEGEATTSDGERKKDGILPWASFKKLVTPKKRVKRPSESEDEGAEKPKSATLSSTESAVFVEKPEEAKPSEEEPKVTLEQSTEEPKKKMDTSVSWEALICVGSAKKRARKTSDSDDEAPKIEEEVLQSGEEQVKPAESPLGSSQEADQEHLTSSPEPAGSPSEGEGVSTWESLKRFVTPRRKAKTEDKTDESTGVTEPVSSDSEIPKEESTFSLKKLIPGRRKKKGDGKQEQVSSDEAGKDVGSAEEDSDTPAVVPLSEYDAAEPEPVDIAPKEEVVSEKAAETTEAEETKPEAEPDVVKPSEVVPATAADERSPSWISPTAVEDIQETTECLTKHQQLSDIPEEGDTVATLKSTTEDVSRDDTIAEDIVEFTSEAVTAVEQVPETSVAEETTEMVSAVSRMTESAGTSGETTPVPGEAEEKKTEAMLQEAVSLIPNELSVTMKNEQPEAIPVTVLPQVVEVATKMETPVLVSHQQSEATSICTGLESQEIESAEEETLKVSIESITEVSEVMTTELALEDKTEKTEEADVTEDKVYEAESQEVKMEIQETQPSAEPEAEDAKEVEAVEEAVTELQEQLPLENALDEAVEMGQIKEEQEVAELANELSEVQPVSVAVVNAVQGKAEHVEAVVFTENTQKTEAEGPAEVTVEESVYAQTLQVTEVPALEAEKVQELDDVKESSADAELAPVEEVVEVTKQEVTASMPEPAADETSGIEETPIPVVAPAEEFPVVKETVSIINPLSESIQSEEAEMKDEAVLERVPSVQFTDDHKIQVEVKDTDNVSAEAAIEAEIEVASSNMTAIVQEAQVEVKEMDQLCAEAVVEAEIEAVSTNITAVVDEVCEKVEDMDKLSAETVVEAKIEAASISVSTVVDEVSEKEEDTSQLSAEAVVEAEIKAASTSVSTVVHEVCEKVEDTDKLFAEAVVEAKIEAASTSVTTVVEEVCEKVEEAGEPMHAEPGEEVAIEEQSTVIVQTIIQSVVQNLSETTKELESQEVKETETPAPENTQVVEEAPTILTKDEKPVDANAQVEMQKATDKTVVGEVKDKSEDSEVLEKEEVPAITEKPPKQIQEAVQVLQVLPIEETQAFPVNEVQQETVSVDFEGGGKQVAEVTEVPQEEVKILEEQIEKAKECLVEVVQKDVKTVVSDTLERVEEVQNERESKKSESQKKKSEDQEEAPQAEAPKDAQPSQDVAAGEVEVTKEVPSEEPVADTPCQTEVVADSSQPEMKEEARSQDEVTLLAAEPDVPAEAQATDSQTPSDTAQKATAEVAQDEAHIQQAQMMTQEVQILEQIQIETVEEFSLNIEKAPAGDDAVPAVSQDQPVAQTSTEESQTNVPSTAEEEKVKDQTTTATNAVVEDVKCTELTMPKKATEITVEVIEETVNEIEPVSTELTAAS</sequence>
<feature type="domain" description="A kinase-anchoring proteins AKAP-5 and AKAP-12 calmodulin (CaM)-binding" evidence="7">
    <location>
        <begin position="464"/>
        <end position="484"/>
    </location>
</feature>
<evidence type="ECO:0000256" key="2">
    <source>
        <dbReference type="ARBA" id="ARBA00022553"/>
    </source>
</evidence>
<feature type="compositionally biased region" description="Low complexity" evidence="6">
    <location>
        <begin position="279"/>
        <end position="289"/>
    </location>
</feature>